<dbReference type="AlphaFoldDB" id="A0A1S3ZEJ8"/>
<gene>
    <name evidence="2" type="primary">LOC107785837</name>
</gene>
<name>A0A1S3ZEJ8_TOBAC</name>
<evidence type="ECO:0000313" key="1">
    <source>
        <dbReference type="Proteomes" id="UP000790787"/>
    </source>
</evidence>
<reference evidence="2" key="2">
    <citation type="submission" date="2025-08" db="UniProtKB">
        <authorList>
            <consortium name="RefSeq"/>
        </authorList>
    </citation>
    <scope>IDENTIFICATION</scope>
    <source>
        <tissue evidence="2">Leaf</tissue>
    </source>
</reference>
<proteinExistence type="predicted"/>
<dbReference type="STRING" id="4097.A0A1S3ZEJ8"/>
<dbReference type="GeneID" id="107785837"/>
<accession>A0A1S3ZEJ8</accession>
<dbReference type="PaxDb" id="4097-A0A1S3ZEJ8"/>
<reference evidence="1" key="1">
    <citation type="journal article" date="2014" name="Nat. Commun.">
        <title>The tobacco genome sequence and its comparison with those of tomato and potato.</title>
        <authorList>
            <person name="Sierro N."/>
            <person name="Battey J.N."/>
            <person name="Ouadi S."/>
            <person name="Bakaher N."/>
            <person name="Bovet L."/>
            <person name="Willig A."/>
            <person name="Goepfert S."/>
            <person name="Peitsch M.C."/>
            <person name="Ivanov N.V."/>
        </authorList>
    </citation>
    <scope>NUCLEOTIDE SEQUENCE [LARGE SCALE GENOMIC DNA]</scope>
</reference>
<evidence type="ECO:0000313" key="2">
    <source>
        <dbReference type="RefSeq" id="XP_016462711.1"/>
    </source>
</evidence>
<dbReference type="PANTHER" id="PTHR11439">
    <property type="entry name" value="GAG-POL-RELATED RETROTRANSPOSON"/>
    <property type="match status" value="1"/>
</dbReference>
<dbReference type="Proteomes" id="UP000790787">
    <property type="component" value="Chromosome 1"/>
</dbReference>
<dbReference type="PANTHER" id="PTHR11439:SF483">
    <property type="entry name" value="PEPTIDE SYNTHASE GLIP-LIKE, PUTATIVE (AFU_ORTHOLOGUE AFUA_3G12920)-RELATED"/>
    <property type="match status" value="1"/>
</dbReference>
<protein>
    <submittedName>
        <fullName evidence="2">Mitochondrial protein AtMg00240</fullName>
    </submittedName>
</protein>
<dbReference type="RefSeq" id="XP_016462711.1">
    <property type="nucleotide sequence ID" value="XM_016607225.1"/>
</dbReference>
<keyword evidence="1" id="KW-1185">Reference proteome</keyword>
<dbReference type="KEGG" id="nta:107785837"/>
<sequence>MTPATSLDKDEEGTVDESKYRGMIGFLLYLTASRPDIMFSVCRCVRFQLAPKESHLTAVKQIIRYLIETTSHGLWYSRLNNFKLEGFLVVDLARDKDKRKSKVKHVNYNSSPAIVRNRDQSHYLQLKLNTLLTDNVVLNYSG</sequence>
<organism evidence="1 2">
    <name type="scientific">Nicotiana tabacum</name>
    <name type="common">Common tobacco</name>
    <dbReference type="NCBI Taxonomy" id="4097"/>
    <lineage>
        <taxon>Eukaryota</taxon>
        <taxon>Viridiplantae</taxon>
        <taxon>Streptophyta</taxon>
        <taxon>Embryophyta</taxon>
        <taxon>Tracheophyta</taxon>
        <taxon>Spermatophyta</taxon>
        <taxon>Magnoliopsida</taxon>
        <taxon>eudicotyledons</taxon>
        <taxon>Gunneridae</taxon>
        <taxon>Pentapetalae</taxon>
        <taxon>asterids</taxon>
        <taxon>lamiids</taxon>
        <taxon>Solanales</taxon>
        <taxon>Solanaceae</taxon>
        <taxon>Nicotianoideae</taxon>
        <taxon>Nicotianeae</taxon>
        <taxon>Nicotiana</taxon>
    </lineage>
</organism>
<dbReference type="OrthoDB" id="2014122at2759"/>